<keyword evidence="3" id="KW-1185">Reference proteome</keyword>
<sequence>MNQDTIDTISINLKFIARGPYVNARRFTAYNINGSKFRTLSREEGLKTLNSGVFLTSKSSCVGRSVDGNLRQAELLYYGKLEDIIEINYNGRFKVVLFKCKWADTTRDRRYQKGLLIHPGEREEHGPYIEASQEQTMYYVDDIVNKGDFYDMGEVMEEQVYENESYKEQELDQFFADGDEYVQLATDYIIDDIVEANVATN</sequence>
<comment type="caution">
    <text evidence="2">The sequence shown here is derived from an EMBL/GenBank/DDBJ whole genome shotgun (WGS) entry which is preliminary data.</text>
</comment>
<dbReference type="Proteomes" id="UP001311915">
    <property type="component" value="Unassembled WGS sequence"/>
</dbReference>
<accession>A0AAV9MHK8</accession>
<gene>
    <name evidence="2" type="ORF">R3W88_001212</name>
</gene>
<evidence type="ECO:0000259" key="1">
    <source>
        <dbReference type="Pfam" id="PF13952"/>
    </source>
</evidence>
<feature type="domain" description="DUF4216" evidence="1">
    <location>
        <begin position="85"/>
        <end position="147"/>
    </location>
</feature>
<dbReference type="AlphaFoldDB" id="A0AAV9MHK8"/>
<dbReference type="InterPro" id="IPR025312">
    <property type="entry name" value="DUF4216"/>
</dbReference>
<dbReference type="PANTHER" id="PTHR48451:SF1">
    <property type="entry name" value="DUF4218 DOMAIN-CONTAINING PROTEIN"/>
    <property type="match status" value="1"/>
</dbReference>
<protein>
    <recommendedName>
        <fullName evidence="1">DUF4216 domain-containing protein</fullName>
    </recommendedName>
</protein>
<dbReference type="PANTHER" id="PTHR48451">
    <property type="entry name" value="DUF4218 DOMAIN-CONTAINING PROTEIN"/>
    <property type="match status" value="1"/>
</dbReference>
<reference evidence="2 3" key="1">
    <citation type="submission" date="2023-10" db="EMBL/GenBank/DDBJ databases">
        <title>Genome-Wide Identification Analysis in wild type Solanum Pinnatisectum Reveals Some Genes Defensing Phytophthora Infestans.</title>
        <authorList>
            <person name="Sun C."/>
        </authorList>
    </citation>
    <scope>NUCLEOTIDE SEQUENCE [LARGE SCALE GENOMIC DNA]</scope>
    <source>
        <strain evidence="2">LQN</strain>
        <tissue evidence="2">Leaf</tissue>
    </source>
</reference>
<proteinExistence type="predicted"/>
<evidence type="ECO:0000313" key="2">
    <source>
        <dbReference type="EMBL" id="KAK4737515.1"/>
    </source>
</evidence>
<dbReference type="Pfam" id="PF13952">
    <property type="entry name" value="DUF4216"/>
    <property type="match status" value="1"/>
</dbReference>
<name>A0AAV9MHK8_9SOLN</name>
<evidence type="ECO:0000313" key="3">
    <source>
        <dbReference type="Proteomes" id="UP001311915"/>
    </source>
</evidence>
<dbReference type="EMBL" id="JAWPEI010000001">
    <property type="protein sequence ID" value="KAK4737515.1"/>
    <property type="molecule type" value="Genomic_DNA"/>
</dbReference>
<organism evidence="2 3">
    <name type="scientific">Solanum pinnatisectum</name>
    <name type="common">tansyleaf nightshade</name>
    <dbReference type="NCBI Taxonomy" id="50273"/>
    <lineage>
        <taxon>Eukaryota</taxon>
        <taxon>Viridiplantae</taxon>
        <taxon>Streptophyta</taxon>
        <taxon>Embryophyta</taxon>
        <taxon>Tracheophyta</taxon>
        <taxon>Spermatophyta</taxon>
        <taxon>Magnoliopsida</taxon>
        <taxon>eudicotyledons</taxon>
        <taxon>Gunneridae</taxon>
        <taxon>Pentapetalae</taxon>
        <taxon>asterids</taxon>
        <taxon>lamiids</taxon>
        <taxon>Solanales</taxon>
        <taxon>Solanaceae</taxon>
        <taxon>Solanoideae</taxon>
        <taxon>Solaneae</taxon>
        <taxon>Solanum</taxon>
    </lineage>
</organism>